<evidence type="ECO:0000256" key="1">
    <source>
        <dbReference type="ARBA" id="ARBA00006845"/>
    </source>
</evidence>
<name>A0ABT1M738_9MYCO</name>
<proteinExistence type="inferred from homology"/>
<protein>
    <submittedName>
        <fullName evidence="3">Barstar family protein</fullName>
    </submittedName>
</protein>
<keyword evidence="4" id="KW-1185">Reference proteome</keyword>
<reference evidence="3 4" key="1">
    <citation type="submission" date="2022-06" db="EMBL/GenBank/DDBJ databases">
        <title>Mycolicibacterium sp. CAU 1645 isolated from seawater.</title>
        <authorList>
            <person name="Kim W."/>
        </authorList>
    </citation>
    <scope>NUCLEOTIDE SEQUENCE [LARGE SCALE GENOMIC DNA]</scope>
    <source>
        <strain evidence="3 4">CAU 1645</strain>
    </source>
</reference>
<accession>A0ABT1M738</accession>
<organism evidence="3 4">
    <name type="scientific">Mycolicibacterium arenosum</name>
    <dbReference type="NCBI Taxonomy" id="2952157"/>
    <lineage>
        <taxon>Bacteria</taxon>
        <taxon>Bacillati</taxon>
        <taxon>Actinomycetota</taxon>
        <taxon>Actinomycetes</taxon>
        <taxon>Mycobacteriales</taxon>
        <taxon>Mycobacteriaceae</taxon>
        <taxon>Mycolicibacterium</taxon>
    </lineage>
</organism>
<gene>
    <name evidence="3" type="ORF">NM203_22635</name>
</gene>
<dbReference type="Gene3D" id="3.30.370.10">
    <property type="entry name" value="Barstar-like"/>
    <property type="match status" value="1"/>
</dbReference>
<dbReference type="Pfam" id="PF01337">
    <property type="entry name" value="Barstar"/>
    <property type="match status" value="1"/>
</dbReference>
<dbReference type="SUPFAM" id="SSF52038">
    <property type="entry name" value="Barstar-related"/>
    <property type="match status" value="1"/>
</dbReference>
<dbReference type="Proteomes" id="UP001651690">
    <property type="component" value="Unassembled WGS sequence"/>
</dbReference>
<comment type="similarity">
    <text evidence="1">Belongs to the barstar family.</text>
</comment>
<feature type="domain" description="Barstar (barnase inhibitor)" evidence="2">
    <location>
        <begin position="5"/>
        <end position="85"/>
    </location>
</feature>
<dbReference type="EMBL" id="JANDBD010000010">
    <property type="protein sequence ID" value="MCP9274991.1"/>
    <property type="molecule type" value="Genomic_DNA"/>
</dbReference>
<sequence>MKPKVYRLDGRKIKSVKDFYREIGRSVNGRGGYFGANLDALADCLRGGFGTPDDRPFEVDWDHSESSQRHLGGAFVDAVVEVFDEEGITLRLR</sequence>
<evidence type="ECO:0000313" key="4">
    <source>
        <dbReference type="Proteomes" id="UP001651690"/>
    </source>
</evidence>
<comment type="caution">
    <text evidence="3">The sequence shown here is derived from an EMBL/GenBank/DDBJ whole genome shotgun (WGS) entry which is preliminary data.</text>
</comment>
<evidence type="ECO:0000313" key="3">
    <source>
        <dbReference type="EMBL" id="MCP9274991.1"/>
    </source>
</evidence>
<evidence type="ECO:0000259" key="2">
    <source>
        <dbReference type="Pfam" id="PF01337"/>
    </source>
</evidence>
<dbReference type="InterPro" id="IPR035905">
    <property type="entry name" value="Barstar-like_sf"/>
</dbReference>
<dbReference type="RefSeq" id="WP_255062731.1">
    <property type="nucleotide sequence ID" value="NZ_JANDBD010000010.1"/>
</dbReference>
<dbReference type="InterPro" id="IPR000468">
    <property type="entry name" value="Barstar"/>
</dbReference>